<reference evidence="1 2" key="1">
    <citation type="journal article" date="2019" name="Emerg. Microbes Infect.">
        <title>Comprehensive subspecies identification of 175 nontuberculous mycobacteria species based on 7547 genomic profiles.</title>
        <authorList>
            <person name="Matsumoto Y."/>
            <person name="Kinjo T."/>
            <person name="Motooka D."/>
            <person name="Nabeya D."/>
            <person name="Jung N."/>
            <person name="Uechi K."/>
            <person name="Horii T."/>
            <person name="Iida T."/>
            <person name="Fujita J."/>
            <person name="Nakamura S."/>
        </authorList>
    </citation>
    <scope>NUCLEOTIDE SEQUENCE [LARGE SCALE GENOMIC DNA]</scope>
    <source>
        <strain evidence="1 2">JCM 30723</strain>
    </source>
</reference>
<gene>
    <name evidence="1" type="ORF">MALGJ_45750</name>
</gene>
<protein>
    <submittedName>
        <fullName evidence="1">Uncharacterized protein</fullName>
    </submittedName>
</protein>
<comment type="caution">
    <text evidence="1">The sequence shown here is derived from an EMBL/GenBank/DDBJ whole genome shotgun (WGS) entry which is preliminary data.</text>
</comment>
<dbReference type="Proteomes" id="UP000465305">
    <property type="component" value="Unassembled WGS sequence"/>
</dbReference>
<evidence type="ECO:0000313" key="1">
    <source>
        <dbReference type="EMBL" id="GFG87899.1"/>
    </source>
</evidence>
<evidence type="ECO:0000313" key="2">
    <source>
        <dbReference type="Proteomes" id="UP000465305"/>
    </source>
</evidence>
<dbReference type="AlphaFoldDB" id="A0A7I9YH18"/>
<proteinExistence type="predicted"/>
<name>A0A7I9YH18_MYCAL</name>
<accession>A0A7I9YH18</accession>
<dbReference type="RefSeq" id="WP_083037683.1">
    <property type="nucleotide sequence ID" value="NZ_BLKY01000001.1"/>
</dbReference>
<sequence>MTGQLELFTPPAEPTTPRFDADHILRGLPRNTQGTCCGHWWAQHDYTETAPCRFCDCQQFREAAC</sequence>
<dbReference type="EMBL" id="BLKY01000001">
    <property type="protein sequence ID" value="GFG87899.1"/>
    <property type="molecule type" value="Genomic_DNA"/>
</dbReference>
<organism evidence="1 2">
    <name type="scientific">Mycolicibacter algericus</name>
    <name type="common">Mycobacterium algericum</name>
    <dbReference type="NCBI Taxonomy" id="1288388"/>
    <lineage>
        <taxon>Bacteria</taxon>
        <taxon>Bacillati</taxon>
        <taxon>Actinomycetota</taxon>
        <taxon>Actinomycetes</taxon>
        <taxon>Mycobacteriales</taxon>
        <taxon>Mycobacteriaceae</taxon>
        <taxon>Mycolicibacter</taxon>
    </lineage>
</organism>